<organism evidence="2 3">
    <name type="scientific">Quisquiliibacterium transsilvanicum</name>
    <dbReference type="NCBI Taxonomy" id="1549638"/>
    <lineage>
        <taxon>Bacteria</taxon>
        <taxon>Pseudomonadati</taxon>
        <taxon>Pseudomonadota</taxon>
        <taxon>Betaproteobacteria</taxon>
        <taxon>Burkholderiales</taxon>
        <taxon>Burkholderiaceae</taxon>
        <taxon>Quisquiliibacterium</taxon>
    </lineage>
</organism>
<evidence type="ECO:0000313" key="2">
    <source>
        <dbReference type="EMBL" id="MBB5272306.1"/>
    </source>
</evidence>
<feature type="domain" description="Beta-lactamase-related" evidence="1">
    <location>
        <begin position="28"/>
        <end position="377"/>
    </location>
</feature>
<comment type="caution">
    <text evidence="2">The sequence shown here is derived from an EMBL/GenBank/DDBJ whole genome shotgun (WGS) entry which is preliminary data.</text>
</comment>
<dbReference type="Pfam" id="PF00144">
    <property type="entry name" value="Beta-lactamase"/>
    <property type="match status" value="1"/>
</dbReference>
<sequence length="395" mass="43074">MPASPSLPVADPYELGLAPAQLTRLSDAFRAEIELGRLPGAVMLVGRRGRIGWFEALGMADPVRGIPMAHDALFRIYSMTKPIVSLAVMMLVEEGRLLLDDPVSRHLPEYAAQKVAVQRDGGMELVPVARDATVQDLLRHTSGLAYEFTGDSPVQRRYAELRVGSLSKTNAEFSEQLASLPLMHQPGARWEYSRSTDTLGRLVEVVSGKTLGEFLAERILEPLGMVDTGFHVPQEKQHRLADAFPVDPDSGAPVRLVKVTEPPRFESGGGGLVSTAIDYARFLQMLQNGGSLDGVRLIGRKTLEWMTADHLGAIPSQSTLLPPGHGFGLGFAVRLQAGIDATPGSVGQYFWSGLAGTTFWVDPREELYALLLVQAPNQREYCRTLFRSLVYAALA</sequence>
<dbReference type="PANTHER" id="PTHR43283">
    <property type="entry name" value="BETA-LACTAMASE-RELATED"/>
    <property type="match status" value="1"/>
</dbReference>
<dbReference type="Gene3D" id="3.40.710.10">
    <property type="entry name" value="DD-peptidase/beta-lactamase superfamily"/>
    <property type="match status" value="1"/>
</dbReference>
<protein>
    <submittedName>
        <fullName evidence="2">CubicO group peptidase (Beta-lactamase class C family)</fullName>
    </submittedName>
</protein>
<dbReference type="RefSeq" id="WP_183967578.1">
    <property type="nucleotide sequence ID" value="NZ_BAABEW010000002.1"/>
</dbReference>
<evidence type="ECO:0000313" key="3">
    <source>
        <dbReference type="Proteomes" id="UP000532440"/>
    </source>
</evidence>
<dbReference type="PANTHER" id="PTHR43283:SF3">
    <property type="entry name" value="BETA-LACTAMASE FAMILY PROTEIN (AFU_ORTHOLOGUE AFUA_5G07500)"/>
    <property type="match status" value="1"/>
</dbReference>
<dbReference type="SUPFAM" id="SSF56601">
    <property type="entry name" value="beta-lactamase/transpeptidase-like"/>
    <property type="match status" value="1"/>
</dbReference>
<dbReference type="EMBL" id="JACHGB010000004">
    <property type="protein sequence ID" value="MBB5272306.1"/>
    <property type="molecule type" value="Genomic_DNA"/>
</dbReference>
<keyword evidence="3" id="KW-1185">Reference proteome</keyword>
<proteinExistence type="predicted"/>
<reference evidence="2 3" key="1">
    <citation type="submission" date="2020-08" db="EMBL/GenBank/DDBJ databases">
        <title>Genomic Encyclopedia of Type Strains, Phase IV (KMG-IV): sequencing the most valuable type-strain genomes for metagenomic binning, comparative biology and taxonomic classification.</title>
        <authorList>
            <person name="Goeker M."/>
        </authorList>
    </citation>
    <scope>NUCLEOTIDE SEQUENCE [LARGE SCALE GENOMIC DNA]</scope>
    <source>
        <strain evidence="2 3">DSM 29781</strain>
    </source>
</reference>
<accession>A0A7W8M8S0</accession>
<dbReference type="InterPro" id="IPR001466">
    <property type="entry name" value="Beta-lactam-related"/>
</dbReference>
<evidence type="ECO:0000259" key="1">
    <source>
        <dbReference type="Pfam" id="PF00144"/>
    </source>
</evidence>
<name>A0A7W8M8S0_9BURK</name>
<dbReference type="InterPro" id="IPR050789">
    <property type="entry name" value="Diverse_Enzym_Activities"/>
</dbReference>
<gene>
    <name evidence="2" type="ORF">HNQ70_002320</name>
</gene>
<dbReference type="Proteomes" id="UP000532440">
    <property type="component" value="Unassembled WGS sequence"/>
</dbReference>
<dbReference type="AlphaFoldDB" id="A0A7W8M8S0"/>
<dbReference type="InterPro" id="IPR012338">
    <property type="entry name" value="Beta-lactam/transpept-like"/>
</dbReference>